<dbReference type="AlphaFoldDB" id="A0A811YZA0"/>
<keyword evidence="7" id="KW-1185">Reference proteome</keyword>
<reference evidence="6" key="1">
    <citation type="submission" date="2020-12" db="EMBL/GenBank/DDBJ databases">
        <authorList>
            <consortium name="Molecular Ecology Group"/>
        </authorList>
    </citation>
    <scope>NUCLEOTIDE SEQUENCE</scope>
    <source>
        <strain evidence="6">TBG_1078</strain>
    </source>
</reference>
<evidence type="ECO:0000256" key="4">
    <source>
        <dbReference type="ARBA" id="ARBA00024750"/>
    </source>
</evidence>
<evidence type="ECO:0000256" key="2">
    <source>
        <dbReference type="ARBA" id="ARBA00023055"/>
    </source>
</evidence>
<dbReference type="InterPro" id="IPR002913">
    <property type="entry name" value="START_lipid-bd_dom"/>
</dbReference>
<feature type="domain" description="START" evidence="5">
    <location>
        <begin position="75"/>
        <end position="156"/>
    </location>
</feature>
<keyword evidence="3" id="KW-0446">Lipid-binding</keyword>
<accession>A0A811YZA0</accession>
<name>A0A811YZA0_NYCPR</name>
<dbReference type="GO" id="GO:0070508">
    <property type="term" value="P:cholesterol import"/>
    <property type="evidence" value="ECO:0007669"/>
    <property type="project" value="TreeGrafter"/>
</dbReference>
<gene>
    <name evidence="6" type="ORF">NYPRO_LOCUS13336</name>
</gene>
<dbReference type="InterPro" id="IPR023393">
    <property type="entry name" value="START-like_dom_sf"/>
</dbReference>
<evidence type="ECO:0000313" key="6">
    <source>
        <dbReference type="EMBL" id="CAD7680544.1"/>
    </source>
</evidence>
<dbReference type="InterPro" id="IPR043556">
    <property type="entry name" value="StARD5/6"/>
</dbReference>
<evidence type="ECO:0000313" key="7">
    <source>
        <dbReference type="Proteomes" id="UP000645828"/>
    </source>
</evidence>
<comment type="caution">
    <text evidence="6">The sequence shown here is derived from an EMBL/GenBank/DDBJ whole genome shotgun (WGS) entry which is preliminary data.</text>
</comment>
<organism evidence="6 7">
    <name type="scientific">Nyctereutes procyonoides</name>
    <name type="common">Raccoon dog</name>
    <name type="synonym">Canis procyonoides</name>
    <dbReference type="NCBI Taxonomy" id="34880"/>
    <lineage>
        <taxon>Eukaryota</taxon>
        <taxon>Metazoa</taxon>
        <taxon>Chordata</taxon>
        <taxon>Craniata</taxon>
        <taxon>Vertebrata</taxon>
        <taxon>Euteleostomi</taxon>
        <taxon>Mammalia</taxon>
        <taxon>Eutheria</taxon>
        <taxon>Laurasiatheria</taxon>
        <taxon>Carnivora</taxon>
        <taxon>Caniformia</taxon>
        <taxon>Canidae</taxon>
        <taxon>Nyctereutes</taxon>
    </lineage>
</organism>
<dbReference type="GO" id="GO:0015485">
    <property type="term" value="F:cholesterol binding"/>
    <property type="evidence" value="ECO:0007669"/>
    <property type="project" value="TreeGrafter"/>
</dbReference>
<evidence type="ECO:0000259" key="5">
    <source>
        <dbReference type="PROSITE" id="PS50848"/>
    </source>
</evidence>
<evidence type="ECO:0000256" key="1">
    <source>
        <dbReference type="ARBA" id="ARBA00022448"/>
    </source>
</evidence>
<dbReference type="GO" id="GO:0120020">
    <property type="term" value="F:cholesterol transfer activity"/>
    <property type="evidence" value="ECO:0007669"/>
    <property type="project" value="TreeGrafter"/>
</dbReference>
<keyword evidence="1" id="KW-0813">Transport</keyword>
<dbReference type="Pfam" id="PF01852">
    <property type="entry name" value="START"/>
    <property type="match status" value="1"/>
</dbReference>
<dbReference type="EMBL" id="CAJHUB010000749">
    <property type="protein sequence ID" value="CAD7680544.1"/>
    <property type="molecule type" value="Genomic_DNA"/>
</dbReference>
<dbReference type="PANTHER" id="PTHR46374:SF3">
    <property type="entry name" value="STAR-RELATED LIPID TRANSFER PROTEIN 5"/>
    <property type="match status" value="1"/>
</dbReference>
<keyword evidence="2" id="KW-0445">Lipid transport</keyword>
<dbReference type="Proteomes" id="UP000645828">
    <property type="component" value="Unassembled WGS sequence"/>
</dbReference>
<proteinExistence type="predicted"/>
<dbReference type="PANTHER" id="PTHR46374">
    <property type="entry name" value="PROTEIN CBG07384"/>
    <property type="match status" value="1"/>
</dbReference>
<sequence length="177" mass="19905">MSEAVAEKVLRSLREESGWKICREGNGVSVSWRPSLEFPGNLYRGEGVVNSTPEKVWGCIKQLAGTLRDKWGENLISPRDFVDLVLVKKYEDGTLSSNAVNVEHLLCPLKPGYVRGFNHPCGCFCEPLPGEPNKTKLVTFFQTDLSRYLPQSVVDSFPRSMAGFYTNLEKAVKRLYD</sequence>
<evidence type="ECO:0000256" key="3">
    <source>
        <dbReference type="ARBA" id="ARBA00023121"/>
    </source>
</evidence>
<dbReference type="PROSITE" id="PS50848">
    <property type="entry name" value="START"/>
    <property type="match status" value="1"/>
</dbReference>
<protein>
    <submittedName>
        <fullName evidence="6">(raccoon dog) hypothetical protein</fullName>
    </submittedName>
</protein>
<comment type="function">
    <text evidence="4">May be involved in the intracellular transport of sterols or other lipids. May bind cholesterol or other sterols.</text>
</comment>
<dbReference type="Gene3D" id="3.30.530.20">
    <property type="match status" value="1"/>
</dbReference>
<dbReference type="SUPFAM" id="SSF55961">
    <property type="entry name" value="Bet v1-like"/>
    <property type="match status" value="1"/>
</dbReference>